<accession>A0AAD8N4H5</accession>
<comment type="caution">
    <text evidence="4">The sequence shown here is derived from an EMBL/GenBank/DDBJ whole genome shotgun (WGS) entry which is preliminary data.</text>
</comment>
<dbReference type="AlphaFoldDB" id="A0AAD8N4H5"/>
<dbReference type="InterPro" id="IPR032675">
    <property type="entry name" value="LRR_dom_sf"/>
</dbReference>
<dbReference type="Gene3D" id="3.80.10.10">
    <property type="entry name" value="Ribonuclease Inhibitor"/>
    <property type="match status" value="1"/>
</dbReference>
<organism evidence="4 5">
    <name type="scientific">Heracleum sosnowskyi</name>
    <dbReference type="NCBI Taxonomy" id="360622"/>
    <lineage>
        <taxon>Eukaryota</taxon>
        <taxon>Viridiplantae</taxon>
        <taxon>Streptophyta</taxon>
        <taxon>Embryophyta</taxon>
        <taxon>Tracheophyta</taxon>
        <taxon>Spermatophyta</taxon>
        <taxon>Magnoliopsida</taxon>
        <taxon>eudicotyledons</taxon>
        <taxon>Gunneridae</taxon>
        <taxon>Pentapetalae</taxon>
        <taxon>asterids</taxon>
        <taxon>campanulids</taxon>
        <taxon>Apiales</taxon>
        <taxon>Apiaceae</taxon>
        <taxon>Apioideae</taxon>
        <taxon>apioid superclade</taxon>
        <taxon>Tordylieae</taxon>
        <taxon>Tordyliinae</taxon>
        <taxon>Heracleum</taxon>
    </lineage>
</organism>
<dbReference type="InterPro" id="IPR013210">
    <property type="entry name" value="LRR_N_plant-typ"/>
</dbReference>
<keyword evidence="5" id="KW-1185">Reference proteome</keyword>
<keyword evidence="1" id="KW-0433">Leucine-rich repeat</keyword>
<dbReference type="Pfam" id="PF08263">
    <property type="entry name" value="LRRNT_2"/>
    <property type="match status" value="1"/>
</dbReference>
<evidence type="ECO:0000313" key="5">
    <source>
        <dbReference type="Proteomes" id="UP001237642"/>
    </source>
</evidence>
<dbReference type="Proteomes" id="UP001237642">
    <property type="component" value="Unassembled WGS sequence"/>
</dbReference>
<name>A0AAD8N4H5_9APIA</name>
<gene>
    <name evidence="4" type="ORF">POM88_005625</name>
</gene>
<dbReference type="EMBL" id="JAUIZM010000002">
    <property type="protein sequence ID" value="KAK1395762.1"/>
    <property type="molecule type" value="Genomic_DNA"/>
</dbReference>
<proteinExistence type="predicted"/>
<evidence type="ECO:0000256" key="1">
    <source>
        <dbReference type="ARBA" id="ARBA00022614"/>
    </source>
</evidence>
<reference evidence="4" key="2">
    <citation type="submission" date="2023-05" db="EMBL/GenBank/DDBJ databases">
        <authorList>
            <person name="Schelkunov M.I."/>
        </authorList>
    </citation>
    <scope>NUCLEOTIDE SEQUENCE</scope>
    <source>
        <strain evidence="4">Hsosn_3</strain>
        <tissue evidence="4">Leaf</tissue>
    </source>
</reference>
<reference evidence="4" key="1">
    <citation type="submission" date="2023-02" db="EMBL/GenBank/DDBJ databases">
        <title>Genome of toxic invasive species Heracleum sosnowskyi carries increased number of genes despite the absence of recent whole-genome duplications.</title>
        <authorList>
            <person name="Schelkunov M."/>
            <person name="Shtratnikova V."/>
            <person name="Makarenko M."/>
            <person name="Klepikova A."/>
            <person name="Omelchenko D."/>
            <person name="Novikova G."/>
            <person name="Obukhova E."/>
            <person name="Bogdanov V."/>
            <person name="Penin A."/>
            <person name="Logacheva M."/>
        </authorList>
    </citation>
    <scope>NUCLEOTIDE SEQUENCE</scope>
    <source>
        <strain evidence="4">Hsosn_3</strain>
        <tissue evidence="4">Leaf</tissue>
    </source>
</reference>
<sequence>MRAPPRPIGCRRWWWRCAAERRDGKEIQRKERAMRVSVFSALGVLYTSLNSPQQLTKWTSNGGDPCGELWRGITCSCSKVTKMDISFNSMTSDLRESFSALSSMANIFNLFLPVSSQPSFSSFLYVVFTYNLFPLNKDWFLEMLAWWFVHFTINLRYGFRRVYCSCNLCKSTEAVASGGCLIVSNVAVLQIRMVKQ</sequence>
<keyword evidence="2" id="KW-0677">Repeat</keyword>
<evidence type="ECO:0000256" key="2">
    <source>
        <dbReference type="ARBA" id="ARBA00022737"/>
    </source>
</evidence>
<feature type="domain" description="Leucine-rich repeat-containing N-terminal plant-type" evidence="3">
    <location>
        <begin position="41"/>
        <end position="76"/>
    </location>
</feature>
<evidence type="ECO:0000259" key="3">
    <source>
        <dbReference type="Pfam" id="PF08263"/>
    </source>
</evidence>
<protein>
    <recommendedName>
        <fullName evidence="3">Leucine-rich repeat-containing N-terminal plant-type domain-containing protein</fullName>
    </recommendedName>
</protein>
<evidence type="ECO:0000313" key="4">
    <source>
        <dbReference type="EMBL" id="KAK1395762.1"/>
    </source>
</evidence>